<dbReference type="PANTHER" id="PTHR31375">
    <property type="match status" value="1"/>
</dbReference>
<comment type="similarity">
    <text evidence="2 9">Belongs to the glycosyl hydrolase 28 family.</text>
</comment>
<dbReference type="Gene3D" id="2.160.20.10">
    <property type="entry name" value="Single-stranded right-handed beta-helix, Pectin lyase-like"/>
    <property type="match status" value="1"/>
</dbReference>
<dbReference type="AlphaFoldDB" id="A0A7J6WJD3"/>
<dbReference type="OrthoDB" id="187139at2759"/>
<dbReference type="SUPFAM" id="SSF51126">
    <property type="entry name" value="Pectin lyase-like"/>
    <property type="match status" value="1"/>
</dbReference>
<keyword evidence="7" id="KW-0961">Cell wall biogenesis/degradation</keyword>
<dbReference type="FunFam" id="2.160.20.10:FF:000111">
    <property type="entry name" value="Pectin lyase-like superfamily protein"/>
    <property type="match status" value="1"/>
</dbReference>
<evidence type="ECO:0000256" key="4">
    <source>
        <dbReference type="ARBA" id="ARBA00022525"/>
    </source>
</evidence>
<evidence type="ECO:0000313" key="11">
    <source>
        <dbReference type="Proteomes" id="UP000554482"/>
    </source>
</evidence>
<dbReference type="EMBL" id="JABWDY010014684">
    <property type="protein sequence ID" value="KAF5197451.1"/>
    <property type="molecule type" value="Genomic_DNA"/>
</dbReference>
<comment type="caution">
    <text evidence="10">The sequence shown here is derived from an EMBL/GenBank/DDBJ whole genome shotgun (WGS) entry which is preliminary data.</text>
</comment>
<proteinExistence type="inferred from homology"/>
<evidence type="ECO:0000256" key="6">
    <source>
        <dbReference type="ARBA" id="ARBA00023295"/>
    </source>
</evidence>
<evidence type="ECO:0000256" key="8">
    <source>
        <dbReference type="PROSITE-ProRule" id="PRU10052"/>
    </source>
</evidence>
<dbReference type="Proteomes" id="UP000554482">
    <property type="component" value="Unassembled WGS sequence"/>
</dbReference>
<evidence type="ECO:0000256" key="2">
    <source>
        <dbReference type="ARBA" id="ARBA00008834"/>
    </source>
</evidence>
<comment type="subcellular location">
    <subcellularLocation>
        <location evidence="1">Secreted</location>
        <location evidence="1">Cell wall</location>
    </subcellularLocation>
</comment>
<keyword evidence="11" id="KW-1185">Reference proteome</keyword>
<dbReference type="InterPro" id="IPR011050">
    <property type="entry name" value="Pectin_lyase_fold/virulence"/>
</dbReference>
<protein>
    <submittedName>
        <fullName evidence="10">Polygalacturonase</fullName>
    </submittedName>
</protein>
<evidence type="ECO:0000313" key="10">
    <source>
        <dbReference type="EMBL" id="KAF5197451.1"/>
    </source>
</evidence>
<gene>
    <name evidence="10" type="ORF">FRX31_012961</name>
</gene>
<evidence type="ECO:0000256" key="3">
    <source>
        <dbReference type="ARBA" id="ARBA00022512"/>
    </source>
</evidence>
<evidence type="ECO:0000256" key="9">
    <source>
        <dbReference type="RuleBase" id="RU361169"/>
    </source>
</evidence>
<keyword evidence="6 9" id="KW-0326">Glycosidase</keyword>
<dbReference type="GO" id="GO:0071555">
    <property type="term" value="P:cell wall organization"/>
    <property type="evidence" value="ECO:0007669"/>
    <property type="project" value="UniProtKB-KW"/>
</dbReference>
<keyword evidence="4" id="KW-0964">Secreted</keyword>
<keyword evidence="5 9" id="KW-0378">Hydrolase</keyword>
<feature type="active site" evidence="8">
    <location>
        <position position="101"/>
    </location>
</feature>
<evidence type="ECO:0000256" key="1">
    <source>
        <dbReference type="ARBA" id="ARBA00004191"/>
    </source>
</evidence>
<name>A0A7J6WJD3_THATH</name>
<dbReference type="InterPro" id="IPR000743">
    <property type="entry name" value="Glyco_hydro_28"/>
</dbReference>
<dbReference type="PROSITE" id="PS00502">
    <property type="entry name" value="POLYGALACTURONASE"/>
    <property type="match status" value="1"/>
</dbReference>
<feature type="non-terminal residue" evidence="10">
    <location>
        <position position="259"/>
    </location>
</feature>
<organism evidence="10 11">
    <name type="scientific">Thalictrum thalictroides</name>
    <name type="common">Rue-anemone</name>
    <name type="synonym">Anemone thalictroides</name>
    <dbReference type="NCBI Taxonomy" id="46969"/>
    <lineage>
        <taxon>Eukaryota</taxon>
        <taxon>Viridiplantae</taxon>
        <taxon>Streptophyta</taxon>
        <taxon>Embryophyta</taxon>
        <taxon>Tracheophyta</taxon>
        <taxon>Spermatophyta</taxon>
        <taxon>Magnoliopsida</taxon>
        <taxon>Ranunculales</taxon>
        <taxon>Ranunculaceae</taxon>
        <taxon>Thalictroideae</taxon>
        <taxon>Thalictrum</taxon>
    </lineage>
</organism>
<dbReference type="GO" id="GO:0005975">
    <property type="term" value="P:carbohydrate metabolic process"/>
    <property type="evidence" value="ECO:0007669"/>
    <property type="project" value="InterPro"/>
</dbReference>
<accession>A0A7J6WJD3</accession>
<evidence type="ECO:0000256" key="5">
    <source>
        <dbReference type="ARBA" id="ARBA00022801"/>
    </source>
</evidence>
<dbReference type="GO" id="GO:0004650">
    <property type="term" value="F:polygalacturonase activity"/>
    <property type="evidence" value="ECO:0007669"/>
    <property type="project" value="InterPro"/>
</dbReference>
<keyword evidence="3" id="KW-0134">Cell wall</keyword>
<dbReference type="Pfam" id="PF00295">
    <property type="entry name" value="Glyco_hydro_28"/>
    <property type="match status" value="1"/>
</dbReference>
<sequence length="259" mass="28157">PCKHAPTALTFYKCINLRVRNIRIKDAQQMHLLFQKCVNVQAMNLMITAPGKSPNTDGIHITNTQNIQIMNTIIQTGDDCISIVDGARNVEATDIICGPGHGISIGSLGADKSEDYVSDVKVDTAKFIGSTNGVRIKTWQGGSGSATNIIFQNIVMDNVTNPIIIDQNYCDQDGPCKQQSSAVQISNVVYKNIKGTSASKVAIKFECSKKYPCKGILLQDINLVGENNKKANATCNNVRWTKRGIVIPSCQQQERKAGG</sequence>
<dbReference type="InterPro" id="IPR012334">
    <property type="entry name" value="Pectin_lyas_fold"/>
</dbReference>
<reference evidence="10 11" key="1">
    <citation type="submission" date="2020-06" db="EMBL/GenBank/DDBJ databases">
        <title>Transcriptomic and genomic resources for Thalictrum thalictroides and T. hernandezii: Facilitating candidate gene discovery in an emerging model plant lineage.</title>
        <authorList>
            <person name="Arias T."/>
            <person name="Riano-Pachon D.M."/>
            <person name="Di Stilio V.S."/>
        </authorList>
    </citation>
    <scope>NUCLEOTIDE SEQUENCE [LARGE SCALE GENOMIC DNA]</scope>
    <source>
        <strain evidence="11">cv. WT478/WT964</strain>
        <tissue evidence="10">Leaves</tissue>
    </source>
</reference>
<evidence type="ECO:0000256" key="7">
    <source>
        <dbReference type="ARBA" id="ARBA00023316"/>
    </source>
</evidence>